<dbReference type="EMBL" id="VGIY01000135">
    <property type="protein sequence ID" value="MBM3317504.1"/>
    <property type="molecule type" value="Genomic_DNA"/>
</dbReference>
<dbReference type="Pfam" id="PF16822">
    <property type="entry name" value="ALGX"/>
    <property type="match status" value="1"/>
</dbReference>
<name>A0A938BLZ0_UNCEI</name>
<keyword evidence="6" id="KW-0016">Alginate biosynthesis</keyword>
<evidence type="ECO:0000259" key="7">
    <source>
        <dbReference type="Pfam" id="PF16822"/>
    </source>
</evidence>
<dbReference type="GO" id="GO:0042121">
    <property type="term" value="P:alginic acid biosynthetic process"/>
    <property type="evidence" value="ECO:0007669"/>
    <property type="project" value="UniProtKB-KW"/>
</dbReference>
<dbReference type="GO" id="GO:0016740">
    <property type="term" value="F:transferase activity"/>
    <property type="evidence" value="ECO:0007669"/>
    <property type="project" value="UniProtKB-KW"/>
</dbReference>
<comment type="pathway">
    <text evidence="2">Glycan biosynthesis; alginate biosynthesis.</text>
</comment>
<dbReference type="AlphaFoldDB" id="A0A938BLZ0"/>
<dbReference type="InterPro" id="IPR031811">
    <property type="entry name" value="ALGX/ALGJ_SGNH-like"/>
</dbReference>
<protein>
    <recommendedName>
        <fullName evidence="7">AlgX/AlgJ SGNH hydrolase-like domain-containing protein</fullName>
    </recommendedName>
</protein>
<sequence length="213" mass="23650">TALYTGSSYAWLDLLRRSRLFVLAERVVRGGSRARLVEFWLRRRGPAPAPARPEPGAGLTVWQAHQQKKDLPVYLAEPDATTARLWARALECLEAFDRLCRAAGVPWILHLIPADIQVEPGLRDRVLERLHLDPGGYDFAAPQRRLRAWADARGVPVADPLAALRAAADSAEPAGPLYERRDIHWTALGNRLAGEALADVLAADARLRTYRAE</sequence>
<evidence type="ECO:0000256" key="1">
    <source>
        <dbReference type="ARBA" id="ARBA00004418"/>
    </source>
</evidence>
<keyword evidence="3" id="KW-0808">Transferase</keyword>
<dbReference type="GO" id="GO:0042597">
    <property type="term" value="C:periplasmic space"/>
    <property type="evidence" value="ECO:0007669"/>
    <property type="project" value="UniProtKB-SubCell"/>
</dbReference>
<keyword evidence="5" id="KW-0574">Periplasm</keyword>
<gene>
    <name evidence="8" type="ORF">FJY75_06585</name>
</gene>
<evidence type="ECO:0000256" key="5">
    <source>
        <dbReference type="ARBA" id="ARBA00022764"/>
    </source>
</evidence>
<evidence type="ECO:0000313" key="9">
    <source>
        <dbReference type="Proteomes" id="UP000748308"/>
    </source>
</evidence>
<evidence type="ECO:0000256" key="6">
    <source>
        <dbReference type="ARBA" id="ARBA00022841"/>
    </source>
</evidence>
<dbReference type="SUPFAM" id="SSF52266">
    <property type="entry name" value="SGNH hydrolase"/>
    <property type="match status" value="1"/>
</dbReference>
<feature type="non-terminal residue" evidence="8">
    <location>
        <position position="1"/>
    </location>
</feature>
<comment type="caution">
    <text evidence="8">The sequence shown here is derived from an EMBL/GenBank/DDBJ whole genome shotgun (WGS) entry which is preliminary data.</text>
</comment>
<dbReference type="Proteomes" id="UP000748308">
    <property type="component" value="Unassembled WGS sequence"/>
</dbReference>
<evidence type="ECO:0000256" key="4">
    <source>
        <dbReference type="ARBA" id="ARBA00022729"/>
    </source>
</evidence>
<proteinExistence type="predicted"/>
<organism evidence="8 9">
    <name type="scientific">Eiseniibacteriota bacterium</name>
    <dbReference type="NCBI Taxonomy" id="2212470"/>
    <lineage>
        <taxon>Bacteria</taxon>
        <taxon>Candidatus Eiseniibacteriota</taxon>
    </lineage>
</organism>
<keyword evidence="4" id="KW-0732">Signal</keyword>
<evidence type="ECO:0000256" key="2">
    <source>
        <dbReference type="ARBA" id="ARBA00005182"/>
    </source>
</evidence>
<accession>A0A938BLZ0</accession>
<comment type="subcellular location">
    <subcellularLocation>
        <location evidence="1">Periplasm</location>
    </subcellularLocation>
</comment>
<evidence type="ECO:0000313" key="8">
    <source>
        <dbReference type="EMBL" id="MBM3317504.1"/>
    </source>
</evidence>
<reference evidence="8" key="1">
    <citation type="submission" date="2019-03" db="EMBL/GenBank/DDBJ databases">
        <title>Lake Tanganyika Metagenome-Assembled Genomes (MAGs).</title>
        <authorList>
            <person name="Tran P."/>
        </authorList>
    </citation>
    <scope>NUCLEOTIDE SEQUENCE</scope>
    <source>
        <strain evidence="8">M_DeepCast_400m_m2_100</strain>
    </source>
</reference>
<feature type="domain" description="AlgX/AlgJ SGNH hydrolase-like" evidence="7">
    <location>
        <begin position="146"/>
        <end position="204"/>
    </location>
</feature>
<evidence type="ECO:0000256" key="3">
    <source>
        <dbReference type="ARBA" id="ARBA00022679"/>
    </source>
</evidence>